<dbReference type="Proteomes" id="UP001206236">
    <property type="component" value="Unassembled WGS sequence"/>
</dbReference>
<feature type="non-terminal residue" evidence="1">
    <location>
        <position position="71"/>
    </location>
</feature>
<name>A0AAW5KF17_9FIRM</name>
<protein>
    <submittedName>
        <fullName evidence="1">Uncharacterized protein</fullName>
    </submittedName>
</protein>
<evidence type="ECO:0000313" key="1">
    <source>
        <dbReference type="EMBL" id="MCQ5151676.1"/>
    </source>
</evidence>
<reference evidence="1" key="1">
    <citation type="submission" date="2022-06" db="EMBL/GenBank/DDBJ databases">
        <title>Isolation of gut microbiota from human fecal samples.</title>
        <authorList>
            <person name="Pamer E.G."/>
            <person name="Barat B."/>
            <person name="Waligurski E."/>
            <person name="Medina S."/>
            <person name="Paddock L."/>
            <person name="Mostad J."/>
        </authorList>
    </citation>
    <scope>NUCLEOTIDE SEQUENCE</scope>
    <source>
        <strain evidence="1">DFI.5.57</strain>
    </source>
</reference>
<dbReference type="EMBL" id="JANGCN010000001">
    <property type="protein sequence ID" value="MCQ5151676.1"/>
    <property type="molecule type" value="Genomic_DNA"/>
</dbReference>
<gene>
    <name evidence="1" type="ORF">NE632_00005</name>
</gene>
<evidence type="ECO:0000313" key="2">
    <source>
        <dbReference type="Proteomes" id="UP001206236"/>
    </source>
</evidence>
<dbReference type="AlphaFoldDB" id="A0AAW5KF17"/>
<proteinExistence type="predicted"/>
<sequence>MKVQVHRLLEVNQLKSNQVIDSNYFYNPNYTIKSVKNQYPNTEKADVAKRLLSYLEQATGIEPASQAWEAC</sequence>
<organism evidence="1 2">
    <name type="scientific">Ruminococcus bicirculans</name>
    <name type="common">ex Wegman et al. 2014</name>
    <dbReference type="NCBI Taxonomy" id="1160721"/>
    <lineage>
        <taxon>Bacteria</taxon>
        <taxon>Bacillati</taxon>
        <taxon>Bacillota</taxon>
        <taxon>Clostridia</taxon>
        <taxon>Eubacteriales</taxon>
        <taxon>Oscillospiraceae</taxon>
        <taxon>Ruminococcus</taxon>
    </lineage>
</organism>
<dbReference type="RefSeq" id="WP_256321315.1">
    <property type="nucleotide sequence ID" value="NZ_JANGCN010000001.1"/>
</dbReference>
<accession>A0AAW5KF17</accession>
<comment type="caution">
    <text evidence="1">The sequence shown here is derived from an EMBL/GenBank/DDBJ whole genome shotgun (WGS) entry which is preliminary data.</text>
</comment>